<evidence type="ECO:0000259" key="11">
    <source>
        <dbReference type="Pfam" id="PF01545"/>
    </source>
</evidence>
<accession>A0A437R0L5</accession>
<dbReference type="PANTHER" id="PTHR43840">
    <property type="entry name" value="MITOCHONDRIAL METAL TRANSPORTER 1-RELATED"/>
    <property type="match status" value="1"/>
</dbReference>
<evidence type="ECO:0000256" key="2">
    <source>
        <dbReference type="ARBA" id="ARBA00010212"/>
    </source>
</evidence>
<dbReference type="NCBIfam" id="TIGR01297">
    <property type="entry name" value="CDF"/>
    <property type="match status" value="1"/>
</dbReference>
<evidence type="ECO:0000256" key="5">
    <source>
        <dbReference type="ARBA" id="ARBA00022496"/>
    </source>
</evidence>
<feature type="transmembrane region" description="Helical" evidence="10">
    <location>
        <begin position="50"/>
        <end position="70"/>
    </location>
</feature>
<dbReference type="Gene3D" id="1.20.1510.10">
    <property type="entry name" value="Cation efflux protein transmembrane domain"/>
    <property type="match status" value="1"/>
</dbReference>
<proteinExistence type="inferred from homology"/>
<evidence type="ECO:0000256" key="10">
    <source>
        <dbReference type="SAM" id="Phobius"/>
    </source>
</evidence>
<dbReference type="Proteomes" id="UP000283077">
    <property type="component" value="Unassembled WGS sequence"/>
</dbReference>
<dbReference type="Gene3D" id="3.30.70.1350">
    <property type="entry name" value="Cation efflux protein, cytoplasmic domain"/>
    <property type="match status" value="1"/>
</dbReference>
<comment type="caution">
    <text evidence="13">The sequence shown here is derived from an EMBL/GenBank/DDBJ whole genome shotgun (WGS) entry which is preliminary data.</text>
</comment>
<keyword evidence="6 10" id="KW-0812">Transmembrane</keyword>
<keyword evidence="5" id="KW-0410">Iron transport</keyword>
<keyword evidence="4" id="KW-1003">Cell membrane</keyword>
<dbReference type="EMBL" id="SACS01000005">
    <property type="protein sequence ID" value="RVU40298.1"/>
    <property type="molecule type" value="Genomic_DNA"/>
</dbReference>
<feature type="domain" description="Cation efflux protein cytoplasmic" evidence="12">
    <location>
        <begin position="225"/>
        <end position="297"/>
    </location>
</feature>
<dbReference type="GO" id="GO:0006882">
    <property type="term" value="P:intracellular zinc ion homeostasis"/>
    <property type="evidence" value="ECO:0007669"/>
    <property type="project" value="TreeGrafter"/>
</dbReference>
<dbReference type="RefSeq" id="WP_127698283.1">
    <property type="nucleotide sequence ID" value="NZ_SACS01000005.1"/>
</dbReference>
<organism evidence="13 14">
    <name type="scientific">Rheinheimera riviphila</name>
    <dbReference type="NCBI Taxonomy" id="1834037"/>
    <lineage>
        <taxon>Bacteria</taxon>
        <taxon>Pseudomonadati</taxon>
        <taxon>Pseudomonadota</taxon>
        <taxon>Gammaproteobacteria</taxon>
        <taxon>Chromatiales</taxon>
        <taxon>Chromatiaceae</taxon>
        <taxon>Rheinheimera</taxon>
    </lineage>
</organism>
<feature type="transmembrane region" description="Helical" evidence="10">
    <location>
        <begin position="25"/>
        <end position="44"/>
    </location>
</feature>
<feature type="transmembrane region" description="Helical" evidence="10">
    <location>
        <begin position="122"/>
        <end position="145"/>
    </location>
</feature>
<keyword evidence="7" id="KW-0862">Zinc</keyword>
<evidence type="ECO:0000259" key="12">
    <source>
        <dbReference type="Pfam" id="PF16916"/>
    </source>
</evidence>
<protein>
    <submittedName>
        <fullName evidence="13">Cation diffusion facilitator family transporter</fullName>
    </submittedName>
</protein>
<evidence type="ECO:0000256" key="4">
    <source>
        <dbReference type="ARBA" id="ARBA00022475"/>
    </source>
</evidence>
<keyword evidence="7" id="KW-0864">Zinc transport</keyword>
<dbReference type="PANTHER" id="PTHR43840:SF41">
    <property type="entry name" value="CATION-EFFLUX PUMP FIEF"/>
    <property type="match status" value="1"/>
</dbReference>
<dbReference type="InterPro" id="IPR058533">
    <property type="entry name" value="Cation_efflux_TM"/>
</dbReference>
<dbReference type="GO" id="GO:0015093">
    <property type="term" value="F:ferrous iron transmembrane transporter activity"/>
    <property type="evidence" value="ECO:0007669"/>
    <property type="project" value="TreeGrafter"/>
</dbReference>
<dbReference type="InterPro" id="IPR050291">
    <property type="entry name" value="CDF_Transporter"/>
</dbReference>
<dbReference type="InterPro" id="IPR027470">
    <property type="entry name" value="Cation_efflux_CTD"/>
</dbReference>
<dbReference type="GO" id="GO:0015341">
    <property type="term" value="F:zinc efflux antiporter activity"/>
    <property type="evidence" value="ECO:0007669"/>
    <property type="project" value="TreeGrafter"/>
</dbReference>
<keyword evidence="5" id="KW-0408">Iron</keyword>
<dbReference type="Pfam" id="PF01545">
    <property type="entry name" value="Cation_efflux"/>
    <property type="match status" value="1"/>
</dbReference>
<keyword evidence="8 10" id="KW-1133">Transmembrane helix</keyword>
<keyword evidence="14" id="KW-1185">Reference proteome</keyword>
<gene>
    <name evidence="13" type="ORF">EOE67_06800</name>
</gene>
<feature type="domain" description="Cation efflux protein transmembrane" evidence="11">
    <location>
        <begin position="26"/>
        <end position="217"/>
    </location>
</feature>
<dbReference type="Pfam" id="PF16916">
    <property type="entry name" value="ZT_dimer"/>
    <property type="match status" value="1"/>
</dbReference>
<evidence type="ECO:0000256" key="7">
    <source>
        <dbReference type="ARBA" id="ARBA00022906"/>
    </source>
</evidence>
<comment type="subcellular location">
    <subcellularLocation>
        <location evidence="1">Membrane</location>
        <topology evidence="1">Multi-pass membrane protein</topology>
    </subcellularLocation>
</comment>
<evidence type="ECO:0000256" key="1">
    <source>
        <dbReference type="ARBA" id="ARBA00004141"/>
    </source>
</evidence>
<evidence type="ECO:0000256" key="3">
    <source>
        <dbReference type="ARBA" id="ARBA00022448"/>
    </source>
</evidence>
<dbReference type="OrthoDB" id="9806522at2"/>
<keyword evidence="3" id="KW-0813">Transport</keyword>
<evidence type="ECO:0000256" key="9">
    <source>
        <dbReference type="ARBA" id="ARBA00023136"/>
    </source>
</evidence>
<dbReference type="SUPFAM" id="SSF161111">
    <property type="entry name" value="Cation efflux protein transmembrane domain-like"/>
    <property type="match status" value="1"/>
</dbReference>
<dbReference type="AlphaFoldDB" id="A0A437R0L5"/>
<evidence type="ECO:0000256" key="8">
    <source>
        <dbReference type="ARBA" id="ARBA00022989"/>
    </source>
</evidence>
<dbReference type="SUPFAM" id="SSF160240">
    <property type="entry name" value="Cation efflux protein cytoplasmic domain-like"/>
    <property type="match status" value="1"/>
</dbReference>
<sequence length="316" mass="34136">MPKQQLPVTDTAHADYAKWVRRSGFLTLGVAVLIVLLKLTAAVMTNAAAALASFMDALLDVLVSLLNFAALRYALKPADADHRFGHGKMEAVMALFQAAFLTGAAVLLFYQGVSRYHSPEPIAALSSGIWLTVLCTALTIMLVLVQRLVIKRTGSLAVKADSAHYRGDILMNAAVILALFLVANSVLWADAVMAALIALYLFWNAVQLARESLKHLLDQELTTAQRQLIVDTLQPLPQVLAVDQLRTRQAGPKVFVQLRLVLPDELSLVLAHDIVDDAELKIAALFSDAEVIIHADPASAVTQAEYPLLATQAVSG</sequence>
<feature type="transmembrane region" description="Helical" evidence="10">
    <location>
        <begin position="165"/>
        <end position="182"/>
    </location>
</feature>
<evidence type="ECO:0000256" key="6">
    <source>
        <dbReference type="ARBA" id="ARBA00022692"/>
    </source>
</evidence>
<dbReference type="GO" id="GO:0005886">
    <property type="term" value="C:plasma membrane"/>
    <property type="evidence" value="ECO:0007669"/>
    <property type="project" value="TreeGrafter"/>
</dbReference>
<keyword evidence="7" id="KW-0406">Ion transport</keyword>
<feature type="transmembrane region" description="Helical" evidence="10">
    <location>
        <begin position="91"/>
        <end position="110"/>
    </location>
</feature>
<keyword evidence="9 10" id="KW-0472">Membrane</keyword>
<name>A0A437R0L5_9GAMM</name>
<evidence type="ECO:0000313" key="13">
    <source>
        <dbReference type="EMBL" id="RVU40298.1"/>
    </source>
</evidence>
<dbReference type="InterPro" id="IPR036837">
    <property type="entry name" value="Cation_efflux_CTD_sf"/>
</dbReference>
<dbReference type="InterPro" id="IPR002524">
    <property type="entry name" value="Cation_efflux"/>
</dbReference>
<reference evidence="13 14" key="1">
    <citation type="submission" date="2019-01" db="EMBL/GenBank/DDBJ databases">
        <authorList>
            <person name="Chen W.-M."/>
        </authorList>
    </citation>
    <scope>NUCLEOTIDE SEQUENCE [LARGE SCALE GENOMIC DNA]</scope>
    <source>
        <strain evidence="13 14">KYPC3</strain>
    </source>
</reference>
<evidence type="ECO:0000313" key="14">
    <source>
        <dbReference type="Proteomes" id="UP000283077"/>
    </source>
</evidence>
<comment type="similarity">
    <text evidence="2">Belongs to the cation diffusion facilitator (CDF) transporter (TC 2.A.4) family. FieF subfamily.</text>
</comment>
<dbReference type="InterPro" id="IPR027469">
    <property type="entry name" value="Cation_efflux_TMD_sf"/>
</dbReference>
<dbReference type="GO" id="GO:0015086">
    <property type="term" value="F:cadmium ion transmembrane transporter activity"/>
    <property type="evidence" value="ECO:0007669"/>
    <property type="project" value="TreeGrafter"/>
</dbReference>